<keyword evidence="4" id="KW-1133">Transmembrane helix</keyword>
<comment type="caution">
    <text evidence="6">The sequence shown here is derived from an EMBL/GenBank/DDBJ whole genome shotgun (WGS) entry which is preliminary data.</text>
</comment>
<dbReference type="Pfam" id="PF20966">
    <property type="entry name" value="MASE6"/>
    <property type="match status" value="1"/>
</dbReference>
<keyword evidence="4" id="KW-0472">Membrane</keyword>
<comment type="cofactor">
    <cofactor evidence="1">
        <name>Mg(2+)</name>
        <dbReference type="ChEBI" id="CHEBI:18420"/>
    </cofactor>
</comment>
<evidence type="ECO:0000313" key="7">
    <source>
        <dbReference type="Proteomes" id="UP000246964"/>
    </source>
</evidence>
<dbReference type="Pfam" id="PF00990">
    <property type="entry name" value="GGDEF"/>
    <property type="match status" value="1"/>
</dbReference>
<dbReference type="InterPro" id="IPR043128">
    <property type="entry name" value="Rev_trsase/Diguanyl_cyclase"/>
</dbReference>
<dbReference type="CDD" id="cd01949">
    <property type="entry name" value="GGDEF"/>
    <property type="match status" value="1"/>
</dbReference>
<dbReference type="InterPro" id="IPR048435">
    <property type="entry name" value="MASE6"/>
</dbReference>
<reference evidence="6 7" key="1">
    <citation type="submission" date="2018-05" db="EMBL/GenBank/DDBJ databases">
        <title>Freshwater and sediment microbial communities from various areas in North America, analyzing microbe dynamics in response to fracking.</title>
        <authorList>
            <person name="Lamendella R."/>
        </authorList>
    </citation>
    <scope>NUCLEOTIDE SEQUENCE [LARGE SCALE GENOMIC DNA]</scope>
    <source>
        <strain evidence="6 7">125B1</strain>
    </source>
</reference>
<dbReference type="GO" id="GO:1902201">
    <property type="term" value="P:negative regulation of bacterial-type flagellum-dependent cell motility"/>
    <property type="evidence" value="ECO:0007669"/>
    <property type="project" value="TreeGrafter"/>
</dbReference>
<dbReference type="EC" id="2.7.7.65" evidence="2"/>
<feature type="transmembrane region" description="Helical" evidence="4">
    <location>
        <begin position="148"/>
        <end position="172"/>
    </location>
</feature>
<dbReference type="RefSeq" id="WP_110075572.1">
    <property type="nucleotide sequence ID" value="NZ_QGTT01000004.1"/>
</dbReference>
<dbReference type="InterPro" id="IPR029787">
    <property type="entry name" value="Nucleotide_cyclase"/>
</dbReference>
<organism evidence="6 7">
    <name type="scientific">Pseudidiomarina maritima</name>
    <dbReference type="NCBI Taxonomy" id="519453"/>
    <lineage>
        <taxon>Bacteria</taxon>
        <taxon>Pseudomonadati</taxon>
        <taxon>Pseudomonadota</taxon>
        <taxon>Gammaproteobacteria</taxon>
        <taxon>Alteromonadales</taxon>
        <taxon>Idiomarinaceae</taxon>
        <taxon>Pseudidiomarina</taxon>
    </lineage>
</organism>
<dbReference type="PANTHER" id="PTHR45138:SF9">
    <property type="entry name" value="DIGUANYLATE CYCLASE DGCM-RELATED"/>
    <property type="match status" value="1"/>
</dbReference>
<name>A0A317QBU8_9GAMM</name>
<evidence type="ECO:0000256" key="1">
    <source>
        <dbReference type="ARBA" id="ARBA00001946"/>
    </source>
</evidence>
<dbReference type="GO" id="GO:0005886">
    <property type="term" value="C:plasma membrane"/>
    <property type="evidence" value="ECO:0007669"/>
    <property type="project" value="TreeGrafter"/>
</dbReference>
<dbReference type="FunFam" id="3.30.70.270:FF:000001">
    <property type="entry name" value="Diguanylate cyclase domain protein"/>
    <property type="match status" value="1"/>
</dbReference>
<keyword evidence="7" id="KW-1185">Reference proteome</keyword>
<accession>A0A317QBU8</accession>
<dbReference type="GO" id="GO:0052621">
    <property type="term" value="F:diguanylate cyclase activity"/>
    <property type="evidence" value="ECO:0007669"/>
    <property type="project" value="UniProtKB-EC"/>
</dbReference>
<evidence type="ECO:0000256" key="3">
    <source>
        <dbReference type="ARBA" id="ARBA00034247"/>
    </source>
</evidence>
<evidence type="ECO:0000313" key="6">
    <source>
        <dbReference type="EMBL" id="PWW14195.1"/>
    </source>
</evidence>
<evidence type="ECO:0000259" key="5">
    <source>
        <dbReference type="PROSITE" id="PS50887"/>
    </source>
</evidence>
<keyword evidence="4" id="KW-0812">Transmembrane</keyword>
<feature type="transmembrane region" description="Helical" evidence="4">
    <location>
        <begin position="49"/>
        <end position="70"/>
    </location>
</feature>
<dbReference type="SMART" id="SM00267">
    <property type="entry name" value="GGDEF"/>
    <property type="match status" value="1"/>
</dbReference>
<evidence type="ECO:0000256" key="2">
    <source>
        <dbReference type="ARBA" id="ARBA00012528"/>
    </source>
</evidence>
<evidence type="ECO:0000256" key="4">
    <source>
        <dbReference type="SAM" id="Phobius"/>
    </source>
</evidence>
<dbReference type="InterPro" id="IPR000160">
    <property type="entry name" value="GGDEF_dom"/>
</dbReference>
<feature type="transmembrane region" description="Helical" evidence="4">
    <location>
        <begin position="21"/>
        <end position="43"/>
    </location>
</feature>
<dbReference type="GO" id="GO:0043709">
    <property type="term" value="P:cell adhesion involved in single-species biofilm formation"/>
    <property type="evidence" value="ECO:0007669"/>
    <property type="project" value="TreeGrafter"/>
</dbReference>
<feature type="transmembrane region" description="Helical" evidence="4">
    <location>
        <begin position="77"/>
        <end position="96"/>
    </location>
</feature>
<protein>
    <recommendedName>
        <fullName evidence="2">diguanylate cyclase</fullName>
        <ecNumber evidence="2">2.7.7.65</ecNumber>
    </recommendedName>
</protein>
<dbReference type="EMBL" id="QGTT01000004">
    <property type="protein sequence ID" value="PWW14195.1"/>
    <property type="molecule type" value="Genomic_DNA"/>
</dbReference>
<dbReference type="SUPFAM" id="SSF55073">
    <property type="entry name" value="Nucleotide cyclase"/>
    <property type="match status" value="1"/>
</dbReference>
<proteinExistence type="predicted"/>
<dbReference type="OrthoDB" id="9812260at2"/>
<dbReference type="AlphaFoldDB" id="A0A317QBU8"/>
<feature type="transmembrane region" description="Helical" evidence="4">
    <location>
        <begin position="125"/>
        <end position="142"/>
    </location>
</feature>
<sequence>MNFWRKYHSDIDSNDPRYNQLTLIYAIALLMVFYFGAIGLLNITLFDAAYVAVYDFIGFVIATSIFLYVYRGGNLAVAGWALVLTLITILLAFIDLSEAENYSLVWVTILPPISFFLLGSRAATILTGLVFIYCGWYLYQLLQIGVPGYLSLGALFNFAEVGLAHILLFRFYERSRQRTYDKLRKLSITDRLTGVYNRLHLDNNLKQMVALAHRTQQPVSVLLLDVDHFKNINDSHGHLMGDAVLVHLASLLRNLSRNTDLLGRWGGEEFLLLCPNTEASAALHLAQRIIKALQKEHTYRGANQQQVTVAVTASIGVATYHPQQPFVVPAAISEQAATSSIPTDNYTVVTPEVAVAISEKLLYIADKHLYQAKEAGRNRAIG</sequence>
<dbReference type="Gene3D" id="3.30.70.270">
    <property type="match status" value="1"/>
</dbReference>
<dbReference type="Proteomes" id="UP000246964">
    <property type="component" value="Unassembled WGS sequence"/>
</dbReference>
<comment type="catalytic activity">
    <reaction evidence="3">
        <text>2 GTP = 3',3'-c-di-GMP + 2 diphosphate</text>
        <dbReference type="Rhea" id="RHEA:24898"/>
        <dbReference type="ChEBI" id="CHEBI:33019"/>
        <dbReference type="ChEBI" id="CHEBI:37565"/>
        <dbReference type="ChEBI" id="CHEBI:58805"/>
        <dbReference type="EC" id="2.7.7.65"/>
    </reaction>
</comment>
<gene>
    <name evidence="6" type="ORF">DET45_104134</name>
</gene>
<dbReference type="InterPro" id="IPR050469">
    <property type="entry name" value="Diguanylate_Cyclase"/>
</dbReference>
<dbReference type="PROSITE" id="PS50887">
    <property type="entry name" value="GGDEF"/>
    <property type="match status" value="1"/>
</dbReference>
<dbReference type="PANTHER" id="PTHR45138">
    <property type="entry name" value="REGULATORY COMPONENTS OF SENSORY TRANSDUCTION SYSTEM"/>
    <property type="match status" value="1"/>
</dbReference>
<feature type="domain" description="GGDEF" evidence="5">
    <location>
        <begin position="217"/>
        <end position="382"/>
    </location>
</feature>
<dbReference type="NCBIfam" id="TIGR00254">
    <property type="entry name" value="GGDEF"/>
    <property type="match status" value="1"/>
</dbReference>